<name>C6T5F8_SOYBN</name>
<dbReference type="EMBL" id="BT092670">
    <property type="protein sequence ID" value="ACU16970.1"/>
    <property type="molecule type" value="mRNA"/>
</dbReference>
<reference evidence="1" key="1">
    <citation type="submission" date="2009-08" db="EMBL/GenBank/DDBJ databases">
        <authorList>
            <person name="Cheung F."/>
            <person name="Xiao Y."/>
            <person name="Chan A."/>
            <person name="Moskal W."/>
            <person name="Town C.D."/>
        </authorList>
    </citation>
    <scope>NUCLEOTIDE SEQUENCE</scope>
</reference>
<proteinExistence type="evidence at transcript level"/>
<dbReference type="AlphaFoldDB" id="C6T5F8"/>
<evidence type="ECO:0000313" key="1">
    <source>
        <dbReference type="EMBL" id="ACU16970.1"/>
    </source>
</evidence>
<protein>
    <submittedName>
        <fullName evidence="1">Uncharacterized protein</fullName>
    </submittedName>
</protein>
<accession>C6T5F8</accession>
<sequence length="59" mass="7313">MFQLNTFLFYYSQRRIFFFLFTKHMWIQSRSSNKNKKSFSRSILLSHSSIIRKILFNQV</sequence>
<organism evidence="1">
    <name type="scientific">Glycine max</name>
    <name type="common">Soybean</name>
    <name type="synonym">Glycine hispida</name>
    <dbReference type="NCBI Taxonomy" id="3847"/>
    <lineage>
        <taxon>Eukaryota</taxon>
        <taxon>Viridiplantae</taxon>
        <taxon>Streptophyta</taxon>
        <taxon>Embryophyta</taxon>
        <taxon>Tracheophyta</taxon>
        <taxon>Spermatophyta</taxon>
        <taxon>Magnoliopsida</taxon>
        <taxon>eudicotyledons</taxon>
        <taxon>Gunneridae</taxon>
        <taxon>Pentapetalae</taxon>
        <taxon>rosids</taxon>
        <taxon>fabids</taxon>
        <taxon>Fabales</taxon>
        <taxon>Fabaceae</taxon>
        <taxon>Papilionoideae</taxon>
        <taxon>50 kb inversion clade</taxon>
        <taxon>NPAAA clade</taxon>
        <taxon>indigoferoid/millettioid clade</taxon>
        <taxon>Phaseoleae</taxon>
        <taxon>Glycine</taxon>
        <taxon>Glycine subgen. Soja</taxon>
    </lineage>
</organism>